<dbReference type="AlphaFoldDB" id="T1HXD1"/>
<evidence type="ECO:0000313" key="2">
    <source>
        <dbReference type="Proteomes" id="UP000015103"/>
    </source>
</evidence>
<dbReference type="Pfam" id="PF12171">
    <property type="entry name" value="zf-C2H2_jaz"/>
    <property type="match status" value="1"/>
</dbReference>
<protein>
    <submittedName>
        <fullName evidence="1">C2H2-type domain-containing protein</fullName>
    </submittedName>
</protein>
<dbReference type="InterPro" id="IPR036236">
    <property type="entry name" value="Znf_C2H2_sf"/>
</dbReference>
<proteinExistence type="predicted"/>
<dbReference type="Gene3D" id="3.30.160.60">
    <property type="entry name" value="Classic Zinc Finger"/>
    <property type="match status" value="1"/>
</dbReference>
<dbReference type="InterPro" id="IPR013087">
    <property type="entry name" value="Znf_C2H2_type"/>
</dbReference>
<dbReference type="VEuPathDB" id="VectorBase:RPRC008701"/>
<sequence length="92" mass="11087">MLLCRKPFTCIHCNKVFSSSLQLKKHKRKQHWDYETYNIIDVKSSPYEQILNDPAYEQDYKEYLQLYLKEEVIKTESNDLEIEGVEVIVKQE</sequence>
<organism evidence="1 2">
    <name type="scientific">Rhodnius prolixus</name>
    <name type="common">Triatomid bug</name>
    <dbReference type="NCBI Taxonomy" id="13249"/>
    <lineage>
        <taxon>Eukaryota</taxon>
        <taxon>Metazoa</taxon>
        <taxon>Ecdysozoa</taxon>
        <taxon>Arthropoda</taxon>
        <taxon>Hexapoda</taxon>
        <taxon>Insecta</taxon>
        <taxon>Pterygota</taxon>
        <taxon>Neoptera</taxon>
        <taxon>Paraneoptera</taxon>
        <taxon>Hemiptera</taxon>
        <taxon>Heteroptera</taxon>
        <taxon>Panheteroptera</taxon>
        <taxon>Cimicomorpha</taxon>
        <taxon>Reduviidae</taxon>
        <taxon>Triatominae</taxon>
        <taxon>Rhodnius</taxon>
    </lineage>
</organism>
<dbReference type="SMART" id="SM00355">
    <property type="entry name" value="ZnF_C2H2"/>
    <property type="match status" value="1"/>
</dbReference>
<dbReference type="InParanoid" id="T1HXD1"/>
<accession>T1HXD1</accession>
<dbReference type="InterPro" id="IPR022755">
    <property type="entry name" value="Znf_C2H2_jaz"/>
</dbReference>
<dbReference type="EMBL" id="ACPB03006228">
    <property type="status" value="NOT_ANNOTATED_CDS"/>
    <property type="molecule type" value="Genomic_DNA"/>
</dbReference>
<dbReference type="SUPFAM" id="SSF57667">
    <property type="entry name" value="beta-beta-alpha zinc fingers"/>
    <property type="match status" value="1"/>
</dbReference>
<reference evidence="1" key="1">
    <citation type="submission" date="2015-05" db="UniProtKB">
        <authorList>
            <consortium name="EnsemblMetazoa"/>
        </authorList>
    </citation>
    <scope>IDENTIFICATION</scope>
</reference>
<name>T1HXD1_RHOPR</name>
<keyword evidence="2" id="KW-1185">Reference proteome</keyword>
<dbReference type="PROSITE" id="PS50157">
    <property type="entry name" value="ZINC_FINGER_C2H2_2"/>
    <property type="match status" value="1"/>
</dbReference>
<dbReference type="PROSITE" id="PS00028">
    <property type="entry name" value="ZINC_FINGER_C2H2_1"/>
    <property type="match status" value="1"/>
</dbReference>
<dbReference type="Proteomes" id="UP000015103">
    <property type="component" value="Unassembled WGS sequence"/>
</dbReference>
<dbReference type="EnsemblMetazoa" id="RPRC008701-RA">
    <property type="protein sequence ID" value="RPRC008701-PA"/>
    <property type="gene ID" value="RPRC008701"/>
</dbReference>
<dbReference type="HOGENOM" id="CLU_2416012_0_0_1"/>
<evidence type="ECO:0000313" key="1">
    <source>
        <dbReference type="EnsemblMetazoa" id="RPRC008701-PA"/>
    </source>
</evidence>